<dbReference type="CDD" id="cd14066">
    <property type="entry name" value="STKc_IRAK"/>
    <property type="match status" value="1"/>
</dbReference>
<dbReference type="EMBL" id="KB870812">
    <property type="protein sequence ID" value="EOA13482.1"/>
    <property type="molecule type" value="Genomic_DNA"/>
</dbReference>
<dbReference type="STRING" id="81985.R0EWB4"/>
<protein>
    <recommendedName>
        <fullName evidence="2">non-specific serine/threonine protein kinase</fullName>
        <ecNumber evidence="2">2.7.11.1</ecNumber>
    </recommendedName>
</protein>
<evidence type="ECO:0000256" key="4">
    <source>
        <dbReference type="ARBA" id="ARBA00022679"/>
    </source>
</evidence>
<comment type="catalytic activity">
    <reaction evidence="11">
        <text>L-seryl-[protein] + ATP = O-phospho-L-seryl-[protein] + ADP + H(+)</text>
        <dbReference type="Rhea" id="RHEA:17989"/>
        <dbReference type="Rhea" id="RHEA-COMP:9863"/>
        <dbReference type="Rhea" id="RHEA-COMP:11604"/>
        <dbReference type="ChEBI" id="CHEBI:15378"/>
        <dbReference type="ChEBI" id="CHEBI:29999"/>
        <dbReference type="ChEBI" id="CHEBI:30616"/>
        <dbReference type="ChEBI" id="CHEBI:83421"/>
        <dbReference type="ChEBI" id="CHEBI:456216"/>
        <dbReference type="EC" id="2.7.11.1"/>
    </reaction>
</comment>
<dbReference type="GO" id="GO:0004674">
    <property type="term" value="F:protein serine/threonine kinase activity"/>
    <property type="evidence" value="ECO:0007669"/>
    <property type="project" value="UniProtKB-KW"/>
</dbReference>
<comment type="subcellular location">
    <subcellularLocation>
        <location evidence="1">Cell membrane</location>
        <topology evidence="1">Lipid-anchor</topology>
    </subcellularLocation>
</comment>
<dbReference type="GO" id="GO:0005524">
    <property type="term" value="F:ATP binding"/>
    <property type="evidence" value="ECO:0007669"/>
    <property type="project" value="UniProtKB-KW"/>
</dbReference>
<dbReference type="Gene3D" id="3.30.200.20">
    <property type="entry name" value="Phosphorylase Kinase, domain 1"/>
    <property type="match status" value="1"/>
</dbReference>
<dbReference type="InterPro" id="IPR000719">
    <property type="entry name" value="Prot_kinase_dom"/>
</dbReference>
<dbReference type="AlphaFoldDB" id="R0EWB4"/>
<dbReference type="eggNOG" id="KOG1187">
    <property type="taxonomic scope" value="Eukaryota"/>
</dbReference>
<evidence type="ECO:0000256" key="5">
    <source>
        <dbReference type="ARBA" id="ARBA00022741"/>
    </source>
</evidence>
<evidence type="ECO:0000313" key="13">
    <source>
        <dbReference type="EMBL" id="EOA13482.1"/>
    </source>
</evidence>
<dbReference type="PANTHER" id="PTHR47985:SF4">
    <property type="entry name" value="SERINE_THREONINE-PROTEIN KINASE PBL27"/>
    <property type="match status" value="1"/>
</dbReference>
<keyword evidence="4" id="KW-0808">Transferase</keyword>
<dbReference type="Proteomes" id="UP000029121">
    <property type="component" value="Unassembled WGS sequence"/>
</dbReference>
<dbReference type="OrthoDB" id="4062651at2759"/>
<dbReference type="KEGG" id="crb:17875397"/>
<evidence type="ECO:0000256" key="7">
    <source>
        <dbReference type="ARBA" id="ARBA00022840"/>
    </source>
</evidence>
<evidence type="ECO:0000256" key="8">
    <source>
        <dbReference type="ARBA" id="ARBA00023136"/>
    </source>
</evidence>
<evidence type="ECO:0000256" key="1">
    <source>
        <dbReference type="ARBA" id="ARBA00004193"/>
    </source>
</evidence>
<proteinExistence type="predicted"/>
<dbReference type="PROSITE" id="PS50011">
    <property type="entry name" value="PROTEIN_KINASE_DOM"/>
    <property type="match status" value="1"/>
</dbReference>
<keyword evidence="9" id="KW-0449">Lipoprotein</keyword>
<keyword evidence="3" id="KW-0723">Serine/threonine-protein kinase</keyword>
<dbReference type="Pfam" id="PF00069">
    <property type="entry name" value="Pkinase"/>
    <property type="match status" value="1"/>
</dbReference>
<dbReference type="PANTHER" id="PTHR47985">
    <property type="entry name" value="OS07G0668900 PROTEIN"/>
    <property type="match status" value="1"/>
</dbReference>
<organism evidence="13 14">
    <name type="scientific">Capsella rubella</name>
    <dbReference type="NCBI Taxonomy" id="81985"/>
    <lineage>
        <taxon>Eukaryota</taxon>
        <taxon>Viridiplantae</taxon>
        <taxon>Streptophyta</taxon>
        <taxon>Embryophyta</taxon>
        <taxon>Tracheophyta</taxon>
        <taxon>Spermatophyta</taxon>
        <taxon>Magnoliopsida</taxon>
        <taxon>eudicotyledons</taxon>
        <taxon>Gunneridae</taxon>
        <taxon>Pentapetalae</taxon>
        <taxon>rosids</taxon>
        <taxon>malvids</taxon>
        <taxon>Brassicales</taxon>
        <taxon>Brassicaceae</taxon>
        <taxon>Camelineae</taxon>
        <taxon>Capsella</taxon>
    </lineage>
</organism>
<keyword evidence="14" id="KW-1185">Reference proteome</keyword>
<evidence type="ECO:0000256" key="6">
    <source>
        <dbReference type="ARBA" id="ARBA00022777"/>
    </source>
</evidence>
<dbReference type="Gene3D" id="1.10.510.10">
    <property type="entry name" value="Transferase(Phosphotransferase) domain 1"/>
    <property type="match status" value="1"/>
</dbReference>
<sequence length="398" mass="45107">MMKGFFCCVKGESSNSAAQNQVFDDEPSGRNEFLNRIWRDELQIPQSPGVEDPNAILFPINPPLPANCGPSYQWREILDGTLNFRQTCLLGRGNFGDVYRCEFRRTNQVGAVKIQNRDNPAGHQEFLAEVTTLHEANHPNVIKLLGKCYGRRNRAIVYEFMPNGSLERHIFDYARQRQRVRPQGIDQPTRRLDWETRMKIAVGVAEGLLYLHQELKVINRDVKAGNILLDADFVPKLTDFGLATKVKVNKKGVEKERKIDLMKGTPGYIAPESEYSKLVSTKSDVYSYGAFLLVLFTGRKPFIPNQVPAEAEKHKITNWFLRVWGRFGNASESVMTADTALGNRFSVEGLRRIFETAFMCIKEEPRARPAMADVVQMVLGAANFPVQVVPLLEMSHTI</sequence>
<feature type="domain" description="Protein kinase" evidence="12">
    <location>
        <begin position="84"/>
        <end position="392"/>
    </location>
</feature>
<evidence type="ECO:0000313" key="14">
    <source>
        <dbReference type="Proteomes" id="UP000029121"/>
    </source>
</evidence>
<comment type="catalytic activity">
    <reaction evidence="10">
        <text>L-threonyl-[protein] + ATP = O-phospho-L-threonyl-[protein] + ADP + H(+)</text>
        <dbReference type="Rhea" id="RHEA:46608"/>
        <dbReference type="Rhea" id="RHEA-COMP:11060"/>
        <dbReference type="Rhea" id="RHEA-COMP:11605"/>
        <dbReference type="ChEBI" id="CHEBI:15378"/>
        <dbReference type="ChEBI" id="CHEBI:30013"/>
        <dbReference type="ChEBI" id="CHEBI:30616"/>
        <dbReference type="ChEBI" id="CHEBI:61977"/>
        <dbReference type="ChEBI" id="CHEBI:456216"/>
        <dbReference type="EC" id="2.7.11.1"/>
    </reaction>
</comment>
<evidence type="ECO:0000256" key="9">
    <source>
        <dbReference type="ARBA" id="ARBA00023288"/>
    </source>
</evidence>
<accession>R0EWB4</accession>
<evidence type="ECO:0000259" key="12">
    <source>
        <dbReference type="PROSITE" id="PS50011"/>
    </source>
</evidence>
<gene>
    <name evidence="13" type="ORF">CARUB_v10026541mg</name>
</gene>
<reference evidence="14" key="1">
    <citation type="journal article" date="2013" name="Nat. Genet.">
        <title>The Capsella rubella genome and the genomic consequences of rapid mating system evolution.</title>
        <authorList>
            <person name="Slotte T."/>
            <person name="Hazzouri K.M."/>
            <person name="Agren J.A."/>
            <person name="Koenig D."/>
            <person name="Maumus F."/>
            <person name="Guo Y.L."/>
            <person name="Steige K."/>
            <person name="Platts A.E."/>
            <person name="Escobar J.S."/>
            <person name="Newman L.K."/>
            <person name="Wang W."/>
            <person name="Mandakova T."/>
            <person name="Vello E."/>
            <person name="Smith L.M."/>
            <person name="Henz S.R."/>
            <person name="Steffen J."/>
            <person name="Takuno S."/>
            <person name="Brandvain Y."/>
            <person name="Coop G."/>
            <person name="Andolfatto P."/>
            <person name="Hu T.T."/>
            <person name="Blanchette M."/>
            <person name="Clark R.M."/>
            <person name="Quesneville H."/>
            <person name="Nordborg M."/>
            <person name="Gaut B.S."/>
            <person name="Lysak M.A."/>
            <person name="Jenkins J."/>
            <person name="Grimwood J."/>
            <person name="Chapman J."/>
            <person name="Prochnik S."/>
            <person name="Shu S."/>
            <person name="Rokhsar D."/>
            <person name="Schmutz J."/>
            <person name="Weigel D."/>
            <person name="Wright S.I."/>
        </authorList>
    </citation>
    <scope>NUCLEOTIDE SEQUENCE [LARGE SCALE GENOMIC DNA]</scope>
    <source>
        <strain evidence="14">cv. Monte Gargano</strain>
    </source>
</reference>
<evidence type="ECO:0000256" key="10">
    <source>
        <dbReference type="ARBA" id="ARBA00047899"/>
    </source>
</evidence>
<keyword evidence="6" id="KW-0418">Kinase</keyword>
<keyword evidence="8" id="KW-0472">Membrane</keyword>
<keyword evidence="5" id="KW-0547">Nucleotide-binding</keyword>
<evidence type="ECO:0000256" key="3">
    <source>
        <dbReference type="ARBA" id="ARBA00022527"/>
    </source>
</evidence>
<dbReference type="SMART" id="SM00220">
    <property type="entry name" value="S_TKc"/>
    <property type="match status" value="1"/>
</dbReference>
<name>R0EWB4_9BRAS</name>
<dbReference type="EC" id="2.7.11.1" evidence="2"/>
<dbReference type="InterPro" id="IPR011009">
    <property type="entry name" value="Kinase-like_dom_sf"/>
</dbReference>
<dbReference type="FunFam" id="1.10.510.10:FF:001023">
    <property type="entry name" value="Os07g0541700 protein"/>
    <property type="match status" value="1"/>
</dbReference>
<evidence type="ECO:0000256" key="11">
    <source>
        <dbReference type="ARBA" id="ARBA00048679"/>
    </source>
</evidence>
<keyword evidence="7" id="KW-0067">ATP-binding</keyword>
<dbReference type="GO" id="GO:0005886">
    <property type="term" value="C:plasma membrane"/>
    <property type="evidence" value="ECO:0007669"/>
    <property type="project" value="UniProtKB-SubCell"/>
</dbReference>
<dbReference type="SUPFAM" id="SSF56112">
    <property type="entry name" value="Protein kinase-like (PK-like)"/>
    <property type="match status" value="1"/>
</dbReference>
<evidence type="ECO:0000256" key="2">
    <source>
        <dbReference type="ARBA" id="ARBA00012513"/>
    </source>
</evidence>